<evidence type="ECO:0000256" key="5">
    <source>
        <dbReference type="ARBA" id="ARBA00023242"/>
    </source>
</evidence>
<keyword evidence="5" id="KW-0539">Nucleus</keyword>
<feature type="compositionally biased region" description="Low complexity" evidence="6">
    <location>
        <begin position="318"/>
        <end position="333"/>
    </location>
</feature>
<feature type="compositionally biased region" description="Basic and acidic residues" evidence="6">
    <location>
        <begin position="393"/>
        <end position="406"/>
    </location>
</feature>
<evidence type="ECO:0000256" key="1">
    <source>
        <dbReference type="ARBA" id="ARBA00004123"/>
    </source>
</evidence>
<evidence type="ECO:0000259" key="7">
    <source>
        <dbReference type="PROSITE" id="PS50076"/>
    </source>
</evidence>
<feature type="compositionally biased region" description="Low complexity" evidence="6">
    <location>
        <begin position="147"/>
        <end position="159"/>
    </location>
</feature>
<dbReference type="PANTHER" id="PTHR44313">
    <property type="entry name" value="DNAJ HOMOLOG SUBFAMILY C MEMBER 17"/>
    <property type="match status" value="1"/>
</dbReference>
<dbReference type="Pfam" id="PF00226">
    <property type="entry name" value="DnaJ"/>
    <property type="match status" value="1"/>
</dbReference>
<reference evidence="8 9" key="1">
    <citation type="submission" date="2013-07" db="EMBL/GenBank/DDBJ databases">
        <title>The Genome Sequence of Cryptococcus heveanensis BCC8398.</title>
        <authorList>
            <consortium name="The Broad Institute Genome Sequencing Platform"/>
            <person name="Cuomo C."/>
            <person name="Litvintseva A."/>
            <person name="Chen Y."/>
            <person name="Heitman J."/>
            <person name="Sun S."/>
            <person name="Springer D."/>
            <person name="Dromer F."/>
            <person name="Young S.K."/>
            <person name="Zeng Q."/>
            <person name="Gargeya S."/>
            <person name="Fitzgerald M."/>
            <person name="Abouelleil A."/>
            <person name="Alvarado L."/>
            <person name="Berlin A.M."/>
            <person name="Chapman S.B."/>
            <person name="Dewar J."/>
            <person name="Goldberg J."/>
            <person name="Griggs A."/>
            <person name="Gujja S."/>
            <person name="Hansen M."/>
            <person name="Howarth C."/>
            <person name="Imamovic A."/>
            <person name="Larimer J."/>
            <person name="McCowan C."/>
            <person name="Murphy C."/>
            <person name="Pearson M."/>
            <person name="Priest M."/>
            <person name="Roberts A."/>
            <person name="Saif S."/>
            <person name="Shea T."/>
            <person name="Sykes S."/>
            <person name="Wortman J."/>
            <person name="Nusbaum C."/>
            <person name="Birren B."/>
        </authorList>
    </citation>
    <scope>NUCLEOTIDE SEQUENCE [LARGE SCALE GENOMIC DNA]</scope>
    <source>
        <strain evidence="8 9">BCC8398</strain>
    </source>
</reference>
<proteinExistence type="predicted"/>
<feature type="compositionally biased region" description="Low complexity" evidence="6">
    <location>
        <begin position="169"/>
        <end position="196"/>
    </location>
</feature>
<evidence type="ECO:0000256" key="6">
    <source>
        <dbReference type="SAM" id="MobiDB-lite"/>
    </source>
</evidence>
<dbReference type="SMART" id="SM00271">
    <property type="entry name" value="DnaJ"/>
    <property type="match status" value="1"/>
</dbReference>
<gene>
    <name evidence="8" type="ORF">I316_07560</name>
</gene>
<dbReference type="EMBL" id="KV700142">
    <property type="protein sequence ID" value="OCF30753.1"/>
    <property type="molecule type" value="Genomic_DNA"/>
</dbReference>
<dbReference type="PROSITE" id="PS50076">
    <property type="entry name" value="DNAJ_2"/>
    <property type="match status" value="1"/>
</dbReference>
<dbReference type="PRINTS" id="PR00625">
    <property type="entry name" value="JDOMAIN"/>
</dbReference>
<keyword evidence="9" id="KW-1185">Reference proteome</keyword>
<feature type="region of interest" description="Disordered" evidence="6">
    <location>
        <begin position="307"/>
        <end position="339"/>
    </location>
</feature>
<evidence type="ECO:0000256" key="3">
    <source>
        <dbReference type="ARBA" id="ARBA00022490"/>
    </source>
</evidence>
<dbReference type="OrthoDB" id="376357at2759"/>
<keyword evidence="3" id="KW-0963">Cytoplasm</keyword>
<evidence type="ECO:0000313" key="8">
    <source>
        <dbReference type="EMBL" id="OCF30753.1"/>
    </source>
</evidence>
<reference evidence="9" key="2">
    <citation type="submission" date="2013-12" db="EMBL/GenBank/DDBJ databases">
        <title>Evolution of pathogenesis and genome organization in the Tremellales.</title>
        <authorList>
            <person name="Cuomo C."/>
            <person name="Litvintseva A."/>
            <person name="Heitman J."/>
            <person name="Chen Y."/>
            <person name="Sun S."/>
            <person name="Springer D."/>
            <person name="Dromer F."/>
            <person name="Young S."/>
            <person name="Zeng Q."/>
            <person name="Chapman S."/>
            <person name="Gujja S."/>
            <person name="Saif S."/>
            <person name="Birren B."/>
        </authorList>
    </citation>
    <scope>NUCLEOTIDE SEQUENCE [LARGE SCALE GENOMIC DNA]</scope>
    <source>
        <strain evidence="9">BCC8398</strain>
    </source>
</reference>
<organism evidence="8 9">
    <name type="scientific">Kwoniella heveanensis BCC8398</name>
    <dbReference type="NCBI Taxonomy" id="1296120"/>
    <lineage>
        <taxon>Eukaryota</taxon>
        <taxon>Fungi</taxon>
        <taxon>Dikarya</taxon>
        <taxon>Basidiomycota</taxon>
        <taxon>Agaricomycotina</taxon>
        <taxon>Tremellomycetes</taxon>
        <taxon>Tremellales</taxon>
        <taxon>Cryptococcaceae</taxon>
        <taxon>Kwoniella</taxon>
    </lineage>
</organism>
<feature type="compositionally biased region" description="Polar residues" evidence="6">
    <location>
        <begin position="373"/>
        <end position="382"/>
    </location>
</feature>
<name>A0A1B9GIE1_9TREE</name>
<dbReference type="InterPro" id="IPR052094">
    <property type="entry name" value="Pre-mRNA-splicing_ERAD"/>
</dbReference>
<feature type="region of interest" description="Disordered" evidence="6">
    <location>
        <begin position="373"/>
        <end position="413"/>
    </location>
</feature>
<dbReference type="InterPro" id="IPR036869">
    <property type="entry name" value="J_dom_sf"/>
</dbReference>
<evidence type="ECO:0000313" key="9">
    <source>
        <dbReference type="Proteomes" id="UP000092666"/>
    </source>
</evidence>
<dbReference type="CDD" id="cd06257">
    <property type="entry name" value="DnaJ"/>
    <property type="match status" value="1"/>
</dbReference>
<dbReference type="GO" id="GO:0005681">
    <property type="term" value="C:spliceosomal complex"/>
    <property type="evidence" value="ECO:0007669"/>
    <property type="project" value="TreeGrafter"/>
</dbReference>
<dbReference type="GO" id="GO:0000390">
    <property type="term" value="P:spliceosomal complex disassembly"/>
    <property type="evidence" value="ECO:0007669"/>
    <property type="project" value="TreeGrafter"/>
</dbReference>
<dbReference type="STRING" id="1296120.A0A1B9GIE1"/>
<sequence>MAPVLSEEEAALDPYKILEVTSDANEKDIQRAYRKKSLKCHPDRNPTPEAAIQFREISVSLEILTNPAKRSYVDNKLESDRKKRERYAEMDKKRKEMVDALNAREEEAKRAKVDQVKKRQQAAEEEAIQDAGRRLLEEAQRKAAAAAAAASSAQRTSQANGSSSSYIPANGSGNGNAIASSSSNNGGAASGSRSISQQPEITPVDLTLVITLPTTSTISSTEDLTREVTARYGPISQCVFTDPPKAEGKKKKAKKGIVEFELGNWGGCWACWKDIESANGKGIGGEGGKVRWAKGETPAWIEWAETQRQQQKGDSPLGSSQNGSTTSTSNYQQLNGHSSTFNTTTAGFSLPTHPSDPFSSASFSFDSAPDFSTSNGNGNGISMASILATHNAKRSEDDERRRKAQEFESMTLLRMRQMERERLEEQIRKEEGDD</sequence>
<dbReference type="GO" id="GO:0005737">
    <property type="term" value="C:cytoplasm"/>
    <property type="evidence" value="ECO:0007669"/>
    <property type="project" value="UniProtKB-SubCell"/>
</dbReference>
<dbReference type="Proteomes" id="UP000092666">
    <property type="component" value="Unassembled WGS sequence"/>
</dbReference>
<keyword evidence="4" id="KW-0143">Chaperone</keyword>
<dbReference type="SUPFAM" id="SSF46565">
    <property type="entry name" value="Chaperone J-domain"/>
    <property type="match status" value="1"/>
</dbReference>
<dbReference type="InterPro" id="IPR001623">
    <property type="entry name" value="DnaJ_domain"/>
</dbReference>
<dbReference type="AlphaFoldDB" id="A0A1B9GIE1"/>
<evidence type="ECO:0000256" key="2">
    <source>
        <dbReference type="ARBA" id="ARBA00004496"/>
    </source>
</evidence>
<accession>A0A1B9GIE1</accession>
<protein>
    <recommendedName>
        <fullName evidence="7">J domain-containing protein</fullName>
    </recommendedName>
</protein>
<dbReference type="PANTHER" id="PTHR44313:SF1">
    <property type="entry name" value="DNAJ HOMOLOG SUBFAMILY C MEMBER 17"/>
    <property type="match status" value="1"/>
</dbReference>
<feature type="domain" description="J" evidence="7">
    <location>
        <begin position="13"/>
        <end position="88"/>
    </location>
</feature>
<evidence type="ECO:0000256" key="4">
    <source>
        <dbReference type="ARBA" id="ARBA00023186"/>
    </source>
</evidence>
<feature type="region of interest" description="Disordered" evidence="6">
    <location>
        <begin position="147"/>
        <end position="198"/>
    </location>
</feature>
<dbReference type="Gene3D" id="1.10.287.110">
    <property type="entry name" value="DnaJ domain"/>
    <property type="match status" value="1"/>
</dbReference>
<comment type="subcellular location">
    <subcellularLocation>
        <location evidence="2">Cytoplasm</location>
    </subcellularLocation>
    <subcellularLocation>
        <location evidence="1">Nucleus</location>
    </subcellularLocation>
</comment>